<keyword evidence="5" id="KW-0539">Nucleus</keyword>
<keyword evidence="3 8" id="KW-0547">Nucleotide-binding</keyword>
<comment type="subunit">
    <text evidence="7">Forms linear homooligomers, giving rise to a RAD51 nucleoprotein filament, which is essential for strand-pairing reactions during DNA recombination.</text>
</comment>
<dbReference type="SUPFAM" id="SSF52540">
    <property type="entry name" value="P-loop containing nucleoside triphosphate hydrolases"/>
    <property type="match status" value="1"/>
</dbReference>
<evidence type="ECO:0000256" key="2">
    <source>
        <dbReference type="ARBA" id="ARBA00007095"/>
    </source>
</evidence>
<feature type="domain" description="ACB" evidence="12">
    <location>
        <begin position="436"/>
        <end position="527"/>
    </location>
</feature>
<dbReference type="EMBL" id="JAUCMV010000003">
    <property type="protein sequence ID" value="KAK0411436.1"/>
    <property type="molecule type" value="Genomic_DNA"/>
</dbReference>
<dbReference type="Proteomes" id="UP001175271">
    <property type="component" value="Unassembled WGS sequence"/>
</dbReference>
<evidence type="ECO:0000256" key="1">
    <source>
        <dbReference type="ARBA" id="ARBA00004123"/>
    </source>
</evidence>
<dbReference type="SMART" id="SM00382">
    <property type="entry name" value="AAA"/>
    <property type="match status" value="1"/>
</dbReference>
<evidence type="ECO:0000259" key="10">
    <source>
        <dbReference type="PROSITE" id="PS50162"/>
    </source>
</evidence>
<dbReference type="PROSITE" id="PS50162">
    <property type="entry name" value="RECA_2"/>
    <property type="match status" value="1"/>
</dbReference>
<dbReference type="PANTHER" id="PTHR22942">
    <property type="entry name" value="RECA/RAD51/RADA DNA STRAND-PAIRING FAMILY MEMBER"/>
    <property type="match status" value="1"/>
</dbReference>
<dbReference type="Pfam" id="PF14520">
    <property type="entry name" value="HHH_5"/>
    <property type="match status" value="1"/>
</dbReference>
<evidence type="ECO:0000313" key="13">
    <source>
        <dbReference type="EMBL" id="KAK0411436.1"/>
    </source>
</evidence>
<dbReference type="SUPFAM" id="SSF47027">
    <property type="entry name" value="Acyl-CoA binding protein"/>
    <property type="match status" value="1"/>
</dbReference>
<evidence type="ECO:0000256" key="3">
    <source>
        <dbReference type="ARBA" id="ARBA00022741"/>
    </source>
</evidence>
<keyword evidence="14" id="KW-1185">Reference proteome</keyword>
<dbReference type="InterPro" id="IPR027417">
    <property type="entry name" value="P-loop_NTPase"/>
</dbReference>
<dbReference type="InterPro" id="IPR013632">
    <property type="entry name" value="Rad51_C"/>
</dbReference>
<dbReference type="InterPro" id="IPR011941">
    <property type="entry name" value="DNA_recomb/repair_Rad51"/>
</dbReference>
<dbReference type="GO" id="GO:0003697">
    <property type="term" value="F:single-stranded DNA binding"/>
    <property type="evidence" value="ECO:0007669"/>
    <property type="project" value="InterPro"/>
</dbReference>
<proteinExistence type="inferred from homology"/>
<dbReference type="GO" id="GO:1990426">
    <property type="term" value="P:mitotic recombination-dependent replication fork processing"/>
    <property type="evidence" value="ECO:0007669"/>
    <property type="project" value="InterPro"/>
</dbReference>
<dbReference type="AlphaFoldDB" id="A0AA39LVA4"/>
<dbReference type="Pfam" id="PF08423">
    <property type="entry name" value="Rad51"/>
    <property type="match status" value="1"/>
</dbReference>
<comment type="subcellular location">
    <subcellularLocation>
        <location evidence="1">Nucleus</location>
    </subcellularLocation>
</comment>
<gene>
    <name evidence="13" type="ORF">QR680_005653</name>
</gene>
<evidence type="ECO:0000256" key="9">
    <source>
        <dbReference type="SAM" id="MobiDB-lite"/>
    </source>
</evidence>
<evidence type="ECO:0000256" key="7">
    <source>
        <dbReference type="ARBA" id="ARBA00062901"/>
    </source>
</evidence>
<accession>A0AA39LVA4</accession>
<comment type="function">
    <text evidence="6">Plays an important role in homologous strand exchange, a key step in DNA repair through homologous recombination (HR). Binds to single-stranded DNA in an ATP-dependent manner to form nucleoprotein filaments which are essential for the homology search and strand exchange. Catalyzes the recognition of homology and strand exchange between homologous DNA partners to form a joint molecule between a processed DNA break and the repair template. Recruited to resolve stalled replication forks during replication stress. Also involved in interstrand cross-link repair.</text>
</comment>
<dbReference type="Pfam" id="PF00887">
    <property type="entry name" value="ACBP"/>
    <property type="match status" value="1"/>
</dbReference>
<evidence type="ECO:0000256" key="4">
    <source>
        <dbReference type="ARBA" id="ARBA00022840"/>
    </source>
</evidence>
<dbReference type="InterPro" id="IPR014352">
    <property type="entry name" value="FERM/acyl-CoA-bd_prot_sf"/>
</dbReference>
<keyword evidence="4 8" id="KW-0067">ATP-binding</keyword>
<evidence type="ECO:0000256" key="8">
    <source>
        <dbReference type="RuleBase" id="RU003422"/>
    </source>
</evidence>
<feature type="domain" description="RecA family profile 2" evidence="11">
    <location>
        <begin position="293"/>
        <end position="346"/>
    </location>
</feature>
<dbReference type="GO" id="GO:0003690">
    <property type="term" value="F:double-stranded DNA binding"/>
    <property type="evidence" value="ECO:0007669"/>
    <property type="project" value="InterPro"/>
</dbReference>
<dbReference type="Gene3D" id="1.10.150.20">
    <property type="entry name" value="5' to 3' exonuclease, C-terminal subdomain"/>
    <property type="match status" value="1"/>
</dbReference>
<evidence type="ECO:0000313" key="14">
    <source>
        <dbReference type="Proteomes" id="UP001175271"/>
    </source>
</evidence>
<dbReference type="PROSITE" id="PS51228">
    <property type="entry name" value="ACB_2"/>
    <property type="match status" value="1"/>
</dbReference>
<sequence length="646" mass="71995">MTTQRSRATKAREQQQEEVVPAEMADILNEEEEEGSAFNVIEKLEACGIHSSDVRKLKDAGFHTIEAIAYAPRKELLAVKGISEQKAEKIFLEAAKLVPMGFTTASEVHVKRAEIIQIETGSRELNRLLGGGIETGSITEIFGEFRTGKSQLCHTLAVMCQLPVDVGGAEGKCLWIDTEGTFRPERLLAVAERYKLSGQDVLDNVAYARCYNSDHQMQLLVQAAAIMSESRYALLIVDSAMALLRTDYSGRGELAARQMLLGKFMRNLLRLADEFGVAVVITNQVVAQVDGNAGPFQADPKKPIGGNIMAHASTTRLYLRKGRGETRICKIYDSPCLAEAEAMFAITAHEINATNCFRTLCWGECGQQRLATGQFALSRSRSSCHFRFCRSDLRVPRNPLSIMSGDVGVAIEESAAEAPARPSDVEVLLIDFQMPVENLYRSAVKFYREMDSSGQYVIPYEVRLQFMALSKQVKYGSFTEDAADAGFFDFTGADRQKAWKELGDMSRQDAMSSFAFLLDSVCPPFREFVHSTKLQLENERREAVEASRAVSMEVPSGDNDSSAAEEHIQLNQVAGPTPQDIERFESQRRQIQEALNKQTYNQFLVYAQQHFKDNVEQKTRSMRSPTFSSMLLEIPVRETSTLIAVI</sequence>
<dbReference type="InterPro" id="IPR035984">
    <property type="entry name" value="Acyl-CoA-binding_sf"/>
</dbReference>
<dbReference type="GO" id="GO:0070192">
    <property type="term" value="P:chromosome organization involved in meiotic cell cycle"/>
    <property type="evidence" value="ECO:0007669"/>
    <property type="project" value="TreeGrafter"/>
</dbReference>
<dbReference type="PANTHER" id="PTHR22942:SF39">
    <property type="entry name" value="DNA REPAIR PROTEIN RAD51 HOMOLOG 1"/>
    <property type="match status" value="1"/>
</dbReference>
<dbReference type="GO" id="GO:0005524">
    <property type="term" value="F:ATP binding"/>
    <property type="evidence" value="ECO:0007669"/>
    <property type="project" value="UniProtKB-KW"/>
</dbReference>
<dbReference type="InterPro" id="IPR020587">
    <property type="entry name" value="RecA_monomer-monomer_interface"/>
</dbReference>
<dbReference type="Gene3D" id="1.20.80.10">
    <property type="match status" value="1"/>
</dbReference>
<dbReference type="GO" id="GO:0000062">
    <property type="term" value="F:fatty-acyl-CoA binding"/>
    <property type="evidence" value="ECO:0007669"/>
    <property type="project" value="InterPro"/>
</dbReference>
<name>A0AA39LVA4_9BILA</name>
<dbReference type="GO" id="GO:0007131">
    <property type="term" value="P:reciprocal meiotic recombination"/>
    <property type="evidence" value="ECO:0007669"/>
    <property type="project" value="TreeGrafter"/>
</dbReference>
<dbReference type="InterPro" id="IPR003593">
    <property type="entry name" value="AAA+_ATPase"/>
</dbReference>
<organism evidence="13 14">
    <name type="scientific">Steinernema hermaphroditum</name>
    <dbReference type="NCBI Taxonomy" id="289476"/>
    <lineage>
        <taxon>Eukaryota</taxon>
        <taxon>Metazoa</taxon>
        <taxon>Ecdysozoa</taxon>
        <taxon>Nematoda</taxon>
        <taxon>Chromadorea</taxon>
        <taxon>Rhabditida</taxon>
        <taxon>Tylenchina</taxon>
        <taxon>Panagrolaimomorpha</taxon>
        <taxon>Strongyloidoidea</taxon>
        <taxon>Steinernematidae</taxon>
        <taxon>Steinernema</taxon>
    </lineage>
</organism>
<feature type="region of interest" description="Disordered" evidence="9">
    <location>
        <begin position="1"/>
        <end position="23"/>
    </location>
</feature>
<dbReference type="FunFam" id="3.40.50.300:FF:000092">
    <property type="entry name" value="DNA repair protein Rad51 homolog"/>
    <property type="match status" value="1"/>
</dbReference>
<dbReference type="Gene3D" id="3.40.50.300">
    <property type="entry name" value="P-loop containing nucleotide triphosphate hydrolases"/>
    <property type="match status" value="1"/>
</dbReference>
<evidence type="ECO:0008006" key="15">
    <source>
        <dbReference type="Google" id="ProtNLM"/>
    </source>
</evidence>
<dbReference type="CDD" id="cd19513">
    <property type="entry name" value="Rad51"/>
    <property type="match status" value="1"/>
</dbReference>
<feature type="domain" description="RecA family profile 1" evidence="10">
    <location>
        <begin position="114"/>
        <end position="285"/>
    </location>
</feature>
<dbReference type="GO" id="GO:0000730">
    <property type="term" value="P:DNA recombinase assembly"/>
    <property type="evidence" value="ECO:0007669"/>
    <property type="project" value="TreeGrafter"/>
</dbReference>
<dbReference type="SUPFAM" id="SSF47794">
    <property type="entry name" value="Rad51 N-terminal domain-like"/>
    <property type="match status" value="1"/>
</dbReference>
<evidence type="ECO:0000256" key="6">
    <source>
        <dbReference type="ARBA" id="ARBA00056736"/>
    </source>
</evidence>
<dbReference type="GO" id="GO:0042148">
    <property type="term" value="P:DNA strand invasion"/>
    <property type="evidence" value="ECO:0007669"/>
    <property type="project" value="TreeGrafter"/>
</dbReference>
<reference evidence="13" key="1">
    <citation type="submission" date="2023-06" db="EMBL/GenBank/DDBJ databases">
        <title>Genomic analysis of the entomopathogenic nematode Steinernema hermaphroditum.</title>
        <authorList>
            <person name="Schwarz E.M."/>
            <person name="Heppert J.K."/>
            <person name="Baniya A."/>
            <person name="Schwartz H.T."/>
            <person name="Tan C.-H."/>
            <person name="Antoshechkin I."/>
            <person name="Sternberg P.W."/>
            <person name="Goodrich-Blair H."/>
            <person name="Dillman A.R."/>
        </authorList>
    </citation>
    <scope>NUCLEOTIDE SEQUENCE</scope>
    <source>
        <strain evidence="13">PS9179</strain>
        <tissue evidence="13">Whole animal</tissue>
    </source>
</reference>
<dbReference type="NCBIfam" id="NF003301">
    <property type="entry name" value="PRK04301.1"/>
    <property type="match status" value="1"/>
</dbReference>
<dbReference type="PROSITE" id="PS50163">
    <property type="entry name" value="RECA_3"/>
    <property type="match status" value="1"/>
</dbReference>
<protein>
    <recommendedName>
        <fullName evidence="15">DNA repair protein RAD51 homolog</fullName>
    </recommendedName>
</protein>
<comment type="similarity">
    <text evidence="2">Belongs to the RecA family. RAD51 subfamily.</text>
</comment>
<evidence type="ECO:0000259" key="11">
    <source>
        <dbReference type="PROSITE" id="PS50163"/>
    </source>
</evidence>
<dbReference type="GO" id="GO:0006312">
    <property type="term" value="P:mitotic recombination"/>
    <property type="evidence" value="ECO:0007669"/>
    <property type="project" value="TreeGrafter"/>
</dbReference>
<comment type="caution">
    <text evidence="13">The sequence shown here is derived from an EMBL/GenBank/DDBJ whole genome shotgun (WGS) entry which is preliminary data.</text>
</comment>
<dbReference type="InterPro" id="IPR020588">
    <property type="entry name" value="RecA_ATP-bd"/>
</dbReference>
<evidence type="ECO:0000259" key="12">
    <source>
        <dbReference type="PROSITE" id="PS51228"/>
    </source>
</evidence>
<dbReference type="NCBIfam" id="TIGR02239">
    <property type="entry name" value="recomb_RAD51"/>
    <property type="match status" value="1"/>
</dbReference>
<dbReference type="InterPro" id="IPR010995">
    <property type="entry name" value="DNA_repair_Rad51/TF_NusA_a-hlx"/>
</dbReference>
<dbReference type="GO" id="GO:0000150">
    <property type="term" value="F:DNA strand exchange activity"/>
    <property type="evidence" value="ECO:0007669"/>
    <property type="project" value="InterPro"/>
</dbReference>
<evidence type="ECO:0000256" key="5">
    <source>
        <dbReference type="ARBA" id="ARBA00023242"/>
    </source>
</evidence>
<dbReference type="GO" id="GO:0140664">
    <property type="term" value="F:ATP-dependent DNA damage sensor activity"/>
    <property type="evidence" value="ECO:0007669"/>
    <property type="project" value="InterPro"/>
</dbReference>
<dbReference type="InterPro" id="IPR000582">
    <property type="entry name" value="Acyl-CoA-binding_protein"/>
</dbReference>
<dbReference type="FunFam" id="1.10.150.20:FF:000008">
    <property type="entry name" value="DNA repair protein RAD51 homolog"/>
    <property type="match status" value="1"/>
</dbReference>
<dbReference type="GO" id="GO:0000794">
    <property type="term" value="C:condensed nuclear chromosome"/>
    <property type="evidence" value="ECO:0007669"/>
    <property type="project" value="TreeGrafter"/>
</dbReference>